<name>A0A6J7DLG3_9ZZZZ</name>
<evidence type="ECO:0000256" key="3">
    <source>
        <dbReference type="ARBA" id="ARBA00022630"/>
    </source>
</evidence>
<dbReference type="InterPro" id="IPR004113">
    <property type="entry name" value="FAD-bd_oxidored_4_C"/>
</dbReference>
<dbReference type="GO" id="GO:0016491">
    <property type="term" value="F:oxidoreductase activity"/>
    <property type="evidence" value="ECO:0007669"/>
    <property type="project" value="UniProtKB-KW"/>
</dbReference>
<dbReference type="EMBL" id="CAFBLP010000013">
    <property type="protein sequence ID" value="CAB4869705.1"/>
    <property type="molecule type" value="Genomic_DNA"/>
</dbReference>
<comment type="cofactor">
    <cofactor evidence="1">
        <name>FAD</name>
        <dbReference type="ChEBI" id="CHEBI:57692"/>
    </cofactor>
</comment>
<dbReference type="Gene3D" id="3.30.70.2740">
    <property type="match status" value="1"/>
</dbReference>
<keyword evidence="3" id="KW-0285">Flavoprotein</keyword>
<reference evidence="7" key="1">
    <citation type="submission" date="2020-05" db="EMBL/GenBank/DDBJ databases">
        <authorList>
            <person name="Chiriac C."/>
            <person name="Salcher M."/>
            <person name="Ghai R."/>
            <person name="Kavagutti S V."/>
        </authorList>
    </citation>
    <scope>NUCLEOTIDE SEQUENCE</scope>
</reference>
<proteinExistence type="inferred from homology"/>
<dbReference type="InterPro" id="IPR016169">
    <property type="entry name" value="FAD-bd_PCMH_sub2"/>
</dbReference>
<dbReference type="GO" id="GO:0071949">
    <property type="term" value="F:FAD binding"/>
    <property type="evidence" value="ECO:0007669"/>
    <property type="project" value="InterPro"/>
</dbReference>
<dbReference type="GO" id="GO:0022904">
    <property type="term" value="P:respiratory electron transport chain"/>
    <property type="evidence" value="ECO:0007669"/>
    <property type="project" value="TreeGrafter"/>
</dbReference>
<dbReference type="FunFam" id="1.10.45.10:FF:000001">
    <property type="entry name" value="D-lactate dehydrogenase mitochondrial"/>
    <property type="match status" value="1"/>
</dbReference>
<dbReference type="PANTHER" id="PTHR43716:SF1">
    <property type="entry name" value="D-2-HYDROXYGLUTARATE DEHYDROGENASE, MITOCHONDRIAL"/>
    <property type="match status" value="1"/>
</dbReference>
<sequence>MSDPLDDLASALAAIVGDRHVLTDPDQRAGYETDWTGRFHGAARLVVRPASTDEVAAVVAICAQHGAAIVPQGGNTGLVGASVPRNGEVVLSTTRLTRCDPVDTTSGQVTVGAGLTLAVVRDHARSAGFDLAVDFAARDSATIGGAVATNAGGSRVVRFSTMRAQVAGVQAVMANGTIVGSLSGLPKETIGLHLPSLLSGSEGTLAIITAVRLRLVPWYRSTATALVALDSLAEAVRVLPQFRQSLPHLDSVELVMPSAMRLVCAHLGQACPVDATAGAYLLVECAAHGDPLDDLVQALLQHTPHSSSAVATDHVMRSHLLALRDNITVAINHIGVPLKLDVAVPLDALAATATDIESIVARLAPLASLVIFGHLAEGNLHVNILDAGPAASALTDAVLQLVIDRGGAISAEHGIGVAKTQWLVAQRGSAEISLMRSVKHALDPDTLFNPGVLLA</sequence>
<dbReference type="SUPFAM" id="SSF56176">
    <property type="entry name" value="FAD-binding/transporter-associated domain-like"/>
    <property type="match status" value="1"/>
</dbReference>
<dbReference type="AlphaFoldDB" id="A0A6J7DLG3"/>
<organism evidence="7">
    <name type="scientific">freshwater metagenome</name>
    <dbReference type="NCBI Taxonomy" id="449393"/>
    <lineage>
        <taxon>unclassified sequences</taxon>
        <taxon>metagenomes</taxon>
        <taxon>ecological metagenomes</taxon>
    </lineage>
</organism>
<dbReference type="Pfam" id="PF02913">
    <property type="entry name" value="FAD-oxidase_C"/>
    <property type="match status" value="1"/>
</dbReference>
<dbReference type="PROSITE" id="PS51387">
    <property type="entry name" value="FAD_PCMH"/>
    <property type="match status" value="1"/>
</dbReference>
<dbReference type="InterPro" id="IPR016171">
    <property type="entry name" value="Vanillyl_alc_oxidase_C-sub2"/>
</dbReference>
<dbReference type="Pfam" id="PF01565">
    <property type="entry name" value="FAD_binding_4"/>
    <property type="match status" value="1"/>
</dbReference>
<dbReference type="Gene3D" id="3.30.70.2190">
    <property type="match status" value="1"/>
</dbReference>
<dbReference type="Gene3D" id="1.10.45.10">
    <property type="entry name" value="Vanillyl-alcohol Oxidase, Chain A, domain 4"/>
    <property type="match status" value="1"/>
</dbReference>
<feature type="domain" description="FAD-binding PCMH-type" evidence="6">
    <location>
        <begin position="39"/>
        <end position="218"/>
    </location>
</feature>
<dbReference type="Gene3D" id="3.30.465.10">
    <property type="match status" value="1"/>
</dbReference>
<evidence type="ECO:0000313" key="7">
    <source>
        <dbReference type="EMBL" id="CAB4869705.1"/>
    </source>
</evidence>
<evidence type="ECO:0000256" key="1">
    <source>
        <dbReference type="ARBA" id="ARBA00001974"/>
    </source>
</evidence>
<dbReference type="InterPro" id="IPR036318">
    <property type="entry name" value="FAD-bd_PCMH-like_sf"/>
</dbReference>
<dbReference type="InterPro" id="IPR006094">
    <property type="entry name" value="Oxid_FAD_bind_N"/>
</dbReference>
<evidence type="ECO:0000256" key="2">
    <source>
        <dbReference type="ARBA" id="ARBA00008000"/>
    </source>
</evidence>
<dbReference type="SUPFAM" id="SSF55103">
    <property type="entry name" value="FAD-linked oxidases, C-terminal domain"/>
    <property type="match status" value="1"/>
</dbReference>
<protein>
    <submittedName>
        <fullName evidence="7">Unannotated protein</fullName>
    </submittedName>
</protein>
<evidence type="ECO:0000256" key="4">
    <source>
        <dbReference type="ARBA" id="ARBA00022827"/>
    </source>
</evidence>
<dbReference type="InterPro" id="IPR051264">
    <property type="entry name" value="FAD-oxidored/transferase_4"/>
</dbReference>
<evidence type="ECO:0000256" key="5">
    <source>
        <dbReference type="ARBA" id="ARBA00023002"/>
    </source>
</evidence>
<evidence type="ECO:0000259" key="6">
    <source>
        <dbReference type="PROSITE" id="PS51387"/>
    </source>
</evidence>
<comment type="similarity">
    <text evidence="2">Belongs to the FAD-binding oxidoreductase/transferase type 4 family.</text>
</comment>
<dbReference type="InterPro" id="IPR016166">
    <property type="entry name" value="FAD-bd_PCMH"/>
</dbReference>
<keyword evidence="5" id="KW-0560">Oxidoreductase</keyword>
<accession>A0A6J7DLG3</accession>
<gene>
    <name evidence="7" type="ORF">UFOPK3376_00746</name>
</gene>
<dbReference type="InterPro" id="IPR016164">
    <property type="entry name" value="FAD-linked_Oxase-like_C"/>
</dbReference>
<keyword evidence="4" id="KW-0274">FAD</keyword>
<dbReference type="InterPro" id="IPR016167">
    <property type="entry name" value="FAD-bd_PCMH_sub1"/>
</dbReference>
<dbReference type="PANTHER" id="PTHR43716">
    <property type="entry name" value="D-2-HYDROXYGLUTARATE DEHYDROGENASE, MITOCHONDRIAL"/>
    <property type="match status" value="1"/>
</dbReference>
<dbReference type="Gene3D" id="3.30.43.10">
    <property type="entry name" value="Uridine Diphospho-n-acetylenolpyruvylglucosamine Reductase, domain 2"/>
    <property type="match status" value="1"/>
</dbReference>